<dbReference type="EMBL" id="CP099428">
    <property type="protein sequence ID" value="USW58502.1"/>
    <property type="molecule type" value="Genomic_DNA"/>
</dbReference>
<evidence type="ECO:0000313" key="12">
    <source>
        <dbReference type="Proteomes" id="UP001056384"/>
    </source>
</evidence>
<dbReference type="Pfam" id="PF00069">
    <property type="entry name" value="Pkinase"/>
    <property type="match status" value="1"/>
</dbReference>
<evidence type="ECO:0000256" key="1">
    <source>
        <dbReference type="ARBA" id="ARBA00012513"/>
    </source>
</evidence>
<evidence type="ECO:0000313" key="11">
    <source>
        <dbReference type="EMBL" id="USW58502.1"/>
    </source>
</evidence>
<dbReference type="Proteomes" id="UP001056384">
    <property type="component" value="Chromosome 11"/>
</dbReference>
<proteinExistence type="predicted"/>
<keyword evidence="3" id="KW-0808">Transferase</keyword>
<evidence type="ECO:0000256" key="3">
    <source>
        <dbReference type="ARBA" id="ARBA00022679"/>
    </source>
</evidence>
<comment type="catalytic activity">
    <reaction evidence="8">
        <text>L-seryl-[protein] + ATP = O-phospho-L-seryl-[protein] + ADP + H(+)</text>
        <dbReference type="Rhea" id="RHEA:17989"/>
        <dbReference type="Rhea" id="RHEA-COMP:9863"/>
        <dbReference type="Rhea" id="RHEA-COMP:11604"/>
        <dbReference type="ChEBI" id="CHEBI:15378"/>
        <dbReference type="ChEBI" id="CHEBI:29999"/>
        <dbReference type="ChEBI" id="CHEBI:30616"/>
        <dbReference type="ChEBI" id="CHEBI:83421"/>
        <dbReference type="ChEBI" id="CHEBI:456216"/>
        <dbReference type="EC" id="2.7.11.1"/>
    </reaction>
</comment>
<evidence type="ECO:0000256" key="8">
    <source>
        <dbReference type="ARBA" id="ARBA00048679"/>
    </source>
</evidence>
<dbReference type="OrthoDB" id="310217at2759"/>
<evidence type="ECO:0000256" key="2">
    <source>
        <dbReference type="ARBA" id="ARBA00022527"/>
    </source>
</evidence>
<feature type="region of interest" description="Disordered" evidence="9">
    <location>
        <begin position="574"/>
        <end position="599"/>
    </location>
</feature>
<dbReference type="InterPro" id="IPR050660">
    <property type="entry name" value="NEK_Ser/Thr_kinase"/>
</dbReference>
<dbReference type="PANTHER" id="PTHR43671">
    <property type="entry name" value="SERINE/THREONINE-PROTEIN KINASE NEK"/>
    <property type="match status" value="1"/>
</dbReference>
<sequence length="754" mass="84692">MEVDAAWPQAFVQAWRDDKNTRGQRMTNRGEAMIEGAARTAWETLDLTVQEDFIRAVGQRDDALGAITPLTGIGPTPDTEDRSILRPYYRRAWDLLVARRKLSLAYTDIIAVLGATSAATVRTRRYLETVADNNVCLAREGLDALEATLGRLGDWRPSRFNEIVNEGDPVPADDSDTLTAYLLSRFRALEAQYEIRGRSRKRLRRAIRAKRDLPDNASRRLVAFLRREYRSYDAVDSSFTELLEGLQTYHEFRKGLEGLEATITTLGERDVENRVQFQYHIALHERLAAMLGLANTALNDLLTLRLARSDAMTAKLETHLRTKQQQLQIVFQQLTNVDLPDWRKQYQDRHGEQEKQSLWLGNAVSPWESRRQIGNGAHGRVAAWVKVDHEGTIIDRLARKDAANENPNDSAGWSNVWRWPTDETMPSEVAAMYKLRPLKGSSDCIVQIRNWRKVSKEDGASRQRFILYMELCQRGDLWRVRNLHQGDPNPSLPPEPFLWSVLESLCDAGLLMQYGEIAPHGDLADVWPSIIHGDMKADNMVLDHNSSGKFSGYPRAKLADFGIAFLHPAEPSSRWRSFGGQTYSSPESRNDAGRNQPPDAKANVFGMGLICRALMNTTYQNPQSAITWMPLAQASYSKQLLDLVQSCLNDDPTQRPSFAQIKTTVCKKSGSPRHDIAVDMRTAPVDDPRFANAPVRTIDLDIPMAMAIDEQWELDDKTLPGGPTGQQIGPPPAEEESTEEGTPIVPTPGGCNPA</sequence>
<dbReference type="InterPro" id="IPR008271">
    <property type="entry name" value="Ser/Thr_kinase_AS"/>
</dbReference>
<dbReference type="PROSITE" id="PS50011">
    <property type="entry name" value="PROTEIN_KINASE_DOM"/>
    <property type="match status" value="1"/>
</dbReference>
<protein>
    <recommendedName>
        <fullName evidence="1">non-specific serine/threonine protein kinase</fullName>
        <ecNumber evidence="1">2.7.11.1</ecNumber>
    </recommendedName>
</protein>
<dbReference type="SMART" id="SM00220">
    <property type="entry name" value="S_TKc"/>
    <property type="match status" value="1"/>
</dbReference>
<dbReference type="PANTHER" id="PTHR43671:SF98">
    <property type="entry name" value="SERINE_THREONINE-PROTEIN KINASE NEK11"/>
    <property type="match status" value="1"/>
</dbReference>
<name>A0A9Q9EQ76_9PEZI</name>
<keyword evidence="6" id="KW-0067">ATP-binding</keyword>
<organism evidence="11 12">
    <name type="scientific">Septoria linicola</name>
    <dbReference type="NCBI Taxonomy" id="215465"/>
    <lineage>
        <taxon>Eukaryota</taxon>
        <taxon>Fungi</taxon>
        <taxon>Dikarya</taxon>
        <taxon>Ascomycota</taxon>
        <taxon>Pezizomycotina</taxon>
        <taxon>Dothideomycetes</taxon>
        <taxon>Dothideomycetidae</taxon>
        <taxon>Mycosphaerellales</taxon>
        <taxon>Mycosphaerellaceae</taxon>
        <taxon>Septoria</taxon>
    </lineage>
</organism>
<dbReference type="GO" id="GO:0004674">
    <property type="term" value="F:protein serine/threonine kinase activity"/>
    <property type="evidence" value="ECO:0007669"/>
    <property type="project" value="UniProtKB-KW"/>
</dbReference>
<keyword evidence="5 11" id="KW-0418">Kinase</keyword>
<feature type="region of interest" description="Disordered" evidence="9">
    <location>
        <begin position="714"/>
        <end position="754"/>
    </location>
</feature>
<dbReference type="Gene3D" id="1.10.510.10">
    <property type="entry name" value="Transferase(Phosphotransferase) domain 1"/>
    <property type="match status" value="1"/>
</dbReference>
<dbReference type="GO" id="GO:0005634">
    <property type="term" value="C:nucleus"/>
    <property type="evidence" value="ECO:0007669"/>
    <property type="project" value="TreeGrafter"/>
</dbReference>
<evidence type="ECO:0000256" key="4">
    <source>
        <dbReference type="ARBA" id="ARBA00022741"/>
    </source>
</evidence>
<evidence type="ECO:0000256" key="6">
    <source>
        <dbReference type="ARBA" id="ARBA00022840"/>
    </source>
</evidence>
<comment type="catalytic activity">
    <reaction evidence="7">
        <text>L-threonyl-[protein] + ATP = O-phospho-L-threonyl-[protein] + ADP + H(+)</text>
        <dbReference type="Rhea" id="RHEA:46608"/>
        <dbReference type="Rhea" id="RHEA-COMP:11060"/>
        <dbReference type="Rhea" id="RHEA-COMP:11605"/>
        <dbReference type="ChEBI" id="CHEBI:15378"/>
        <dbReference type="ChEBI" id="CHEBI:30013"/>
        <dbReference type="ChEBI" id="CHEBI:30616"/>
        <dbReference type="ChEBI" id="CHEBI:61977"/>
        <dbReference type="ChEBI" id="CHEBI:456216"/>
        <dbReference type="EC" id="2.7.11.1"/>
    </reaction>
</comment>
<dbReference type="GO" id="GO:0005524">
    <property type="term" value="F:ATP binding"/>
    <property type="evidence" value="ECO:0007669"/>
    <property type="project" value="UniProtKB-KW"/>
</dbReference>
<evidence type="ECO:0000256" key="9">
    <source>
        <dbReference type="SAM" id="MobiDB-lite"/>
    </source>
</evidence>
<gene>
    <name evidence="11" type="ORF">Slin15195_G118210</name>
</gene>
<dbReference type="AlphaFoldDB" id="A0A9Q9EQ76"/>
<dbReference type="SUPFAM" id="SSF56112">
    <property type="entry name" value="Protein kinase-like (PK-like)"/>
    <property type="match status" value="1"/>
</dbReference>
<accession>A0A9Q9EQ76</accession>
<keyword evidence="2" id="KW-0723">Serine/threonine-protein kinase</keyword>
<feature type="domain" description="Protein kinase" evidence="10">
    <location>
        <begin position="367"/>
        <end position="677"/>
    </location>
</feature>
<keyword evidence="4" id="KW-0547">Nucleotide-binding</keyword>
<dbReference type="InterPro" id="IPR011009">
    <property type="entry name" value="Kinase-like_dom_sf"/>
</dbReference>
<dbReference type="EC" id="2.7.11.1" evidence="1"/>
<dbReference type="PROSITE" id="PS00108">
    <property type="entry name" value="PROTEIN_KINASE_ST"/>
    <property type="match status" value="1"/>
</dbReference>
<keyword evidence="12" id="KW-1185">Reference proteome</keyword>
<evidence type="ECO:0000259" key="10">
    <source>
        <dbReference type="PROSITE" id="PS50011"/>
    </source>
</evidence>
<evidence type="ECO:0000256" key="5">
    <source>
        <dbReference type="ARBA" id="ARBA00022777"/>
    </source>
</evidence>
<reference evidence="11" key="1">
    <citation type="submission" date="2022-06" db="EMBL/GenBank/DDBJ databases">
        <title>Complete genome sequences of two strains of the flax pathogen Septoria linicola.</title>
        <authorList>
            <person name="Lapalu N."/>
            <person name="Simon A."/>
            <person name="Demenou B."/>
            <person name="Paumier D."/>
            <person name="Guillot M.-P."/>
            <person name="Gout L."/>
            <person name="Valade R."/>
        </authorList>
    </citation>
    <scope>NUCLEOTIDE SEQUENCE</scope>
    <source>
        <strain evidence="11">SE15195</strain>
    </source>
</reference>
<dbReference type="InterPro" id="IPR000719">
    <property type="entry name" value="Prot_kinase_dom"/>
</dbReference>
<evidence type="ECO:0000256" key="7">
    <source>
        <dbReference type="ARBA" id="ARBA00047899"/>
    </source>
</evidence>